<comment type="caution">
    <text evidence="1">The sequence shown here is derived from an EMBL/GenBank/DDBJ whole genome shotgun (WGS) entry which is preliminary data.</text>
</comment>
<dbReference type="Proteomes" id="UP001234297">
    <property type="component" value="Chromosome 10"/>
</dbReference>
<reference evidence="1 2" key="1">
    <citation type="journal article" date="2022" name="Hortic Res">
        <title>A haplotype resolved chromosomal level avocado genome allows analysis of novel avocado genes.</title>
        <authorList>
            <person name="Nath O."/>
            <person name="Fletcher S.J."/>
            <person name="Hayward A."/>
            <person name="Shaw L.M."/>
            <person name="Masouleh A.K."/>
            <person name="Furtado A."/>
            <person name="Henry R.J."/>
            <person name="Mitter N."/>
        </authorList>
    </citation>
    <scope>NUCLEOTIDE SEQUENCE [LARGE SCALE GENOMIC DNA]</scope>
    <source>
        <strain evidence="2">cv. Hass</strain>
    </source>
</reference>
<evidence type="ECO:0000313" key="1">
    <source>
        <dbReference type="EMBL" id="KAJ8621920.1"/>
    </source>
</evidence>
<accession>A0ACC2KLB9</accession>
<evidence type="ECO:0000313" key="2">
    <source>
        <dbReference type="Proteomes" id="UP001234297"/>
    </source>
</evidence>
<protein>
    <submittedName>
        <fullName evidence="1">Uncharacterized protein</fullName>
    </submittedName>
</protein>
<gene>
    <name evidence="1" type="ORF">MRB53_030449</name>
</gene>
<organism evidence="1 2">
    <name type="scientific">Persea americana</name>
    <name type="common">Avocado</name>
    <dbReference type="NCBI Taxonomy" id="3435"/>
    <lineage>
        <taxon>Eukaryota</taxon>
        <taxon>Viridiplantae</taxon>
        <taxon>Streptophyta</taxon>
        <taxon>Embryophyta</taxon>
        <taxon>Tracheophyta</taxon>
        <taxon>Spermatophyta</taxon>
        <taxon>Magnoliopsida</taxon>
        <taxon>Magnoliidae</taxon>
        <taxon>Laurales</taxon>
        <taxon>Lauraceae</taxon>
        <taxon>Persea</taxon>
    </lineage>
</organism>
<keyword evidence="2" id="KW-1185">Reference proteome</keyword>
<dbReference type="EMBL" id="CM056818">
    <property type="protein sequence ID" value="KAJ8621920.1"/>
    <property type="molecule type" value="Genomic_DNA"/>
</dbReference>
<sequence length="108" mass="11779">MAKSLRSKRKKRLRTLRREIVQPLYDEKEAAKLAVQEAALHAPKLPIPPSYKSSSITTTTTTTITDMDVEMADGGTAVAGSFLKPVGGVGKKSKKKLKLNKRHGFQGS</sequence>
<proteinExistence type="predicted"/>
<name>A0ACC2KLB9_PERAE</name>